<dbReference type="InterPro" id="IPR035940">
    <property type="entry name" value="CAP_sf"/>
</dbReference>
<evidence type="ECO:0000259" key="1">
    <source>
        <dbReference type="Pfam" id="PF00188"/>
    </source>
</evidence>
<dbReference type="EMBL" id="SSND01000001">
    <property type="protein sequence ID" value="THD84742.1"/>
    <property type="molecule type" value="Genomic_DNA"/>
</dbReference>
<sequence length="190" mass="19987">MPCRQNPAEAPGMTMRLLFLPLVLSLSACVVVAPVPLGTVTMPGTASTKSDGRPLTACPAPADAASLRASALAQINARRKAAGLAPLRRSAALERAAQSQACDNAARGLYSHTGADGSDLRTRMRRAGYAFRTGAENTAMGFPEPGRLTEFWMRSPGHRQNILLPAARDIGIGIADGGRRHWVMVAGASR</sequence>
<dbReference type="Proteomes" id="UP000309450">
    <property type="component" value="Unassembled WGS sequence"/>
</dbReference>
<dbReference type="CDD" id="cd05379">
    <property type="entry name" value="CAP_bacterial"/>
    <property type="match status" value="1"/>
</dbReference>
<protein>
    <submittedName>
        <fullName evidence="2">CAP domain-containing protein</fullName>
    </submittedName>
</protein>
<feature type="domain" description="SCP" evidence="1">
    <location>
        <begin position="73"/>
        <end position="184"/>
    </location>
</feature>
<dbReference type="PANTHER" id="PTHR31157:SF1">
    <property type="entry name" value="SCP DOMAIN-CONTAINING PROTEIN"/>
    <property type="match status" value="1"/>
</dbReference>
<keyword evidence="3" id="KW-1185">Reference proteome</keyword>
<proteinExistence type="predicted"/>
<evidence type="ECO:0000313" key="3">
    <source>
        <dbReference type="Proteomes" id="UP000309450"/>
    </source>
</evidence>
<dbReference type="SUPFAM" id="SSF55797">
    <property type="entry name" value="PR-1-like"/>
    <property type="match status" value="1"/>
</dbReference>
<dbReference type="InterPro" id="IPR014044">
    <property type="entry name" value="CAP_dom"/>
</dbReference>
<dbReference type="PROSITE" id="PS51257">
    <property type="entry name" value="PROKAR_LIPOPROTEIN"/>
    <property type="match status" value="1"/>
</dbReference>
<dbReference type="PANTHER" id="PTHR31157">
    <property type="entry name" value="SCP DOMAIN-CONTAINING PROTEIN"/>
    <property type="match status" value="1"/>
</dbReference>
<reference evidence="2 3" key="1">
    <citation type="submission" date="2019-04" db="EMBL/GenBank/DDBJ databases">
        <title>Draft genome sequence of Gemmobacter aestuarii sp. nov.</title>
        <authorList>
            <person name="Hameed A."/>
            <person name="Lin S.-Y."/>
            <person name="Shahina M."/>
            <person name="Lai W.-A."/>
            <person name="Young C.-C."/>
        </authorList>
    </citation>
    <scope>NUCLEOTIDE SEQUENCE [LARGE SCALE GENOMIC DNA]</scope>
    <source>
        <strain evidence="2 3">CC-PW-75</strain>
    </source>
</reference>
<evidence type="ECO:0000313" key="2">
    <source>
        <dbReference type="EMBL" id="THD84742.1"/>
    </source>
</evidence>
<name>A0A4V3V0P1_9RHOB</name>
<comment type="caution">
    <text evidence="2">The sequence shown here is derived from an EMBL/GenBank/DDBJ whole genome shotgun (WGS) entry which is preliminary data.</text>
</comment>
<organism evidence="2 3">
    <name type="scientific">Aliigemmobacter aestuarii</name>
    <dbReference type="NCBI Taxonomy" id="1445661"/>
    <lineage>
        <taxon>Bacteria</taxon>
        <taxon>Pseudomonadati</taxon>
        <taxon>Pseudomonadota</taxon>
        <taxon>Alphaproteobacteria</taxon>
        <taxon>Rhodobacterales</taxon>
        <taxon>Paracoccaceae</taxon>
        <taxon>Aliigemmobacter</taxon>
    </lineage>
</organism>
<dbReference type="Pfam" id="PF00188">
    <property type="entry name" value="CAP"/>
    <property type="match status" value="1"/>
</dbReference>
<dbReference type="OrthoDB" id="9811255at2"/>
<accession>A0A4V3V0P1</accession>
<gene>
    <name evidence="2" type="ORF">E7811_03145</name>
</gene>
<dbReference type="AlphaFoldDB" id="A0A4V3V0P1"/>
<dbReference type="Gene3D" id="3.40.33.10">
    <property type="entry name" value="CAP"/>
    <property type="match status" value="1"/>
</dbReference>